<organism evidence="1 2">
    <name type="scientific">Smittium simulii</name>
    <dbReference type="NCBI Taxonomy" id="133385"/>
    <lineage>
        <taxon>Eukaryota</taxon>
        <taxon>Fungi</taxon>
        <taxon>Fungi incertae sedis</taxon>
        <taxon>Zoopagomycota</taxon>
        <taxon>Kickxellomycotina</taxon>
        <taxon>Harpellomycetes</taxon>
        <taxon>Harpellales</taxon>
        <taxon>Legeriomycetaceae</taxon>
        <taxon>Smittium</taxon>
    </lineage>
</organism>
<accession>A0A2T9YDN8</accession>
<evidence type="ECO:0000313" key="2">
    <source>
        <dbReference type="Proteomes" id="UP000245383"/>
    </source>
</evidence>
<dbReference type="EMBL" id="MBFR01000257">
    <property type="protein sequence ID" value="PVU90450.1"/>
    <property type="molecule type" value="Genomic_DNA"/>
</dbReference>
<gene>
    <name evidence="1" type="ORF">BB561_004871</name>
</gene>
<comment type="caution">
    <text evidence="1">The sequence shown here is derived from an EMBL/GenBank/DDBJ whole genome shotgun (WGS) entry which is preliminary data.</text>
</comment>
<sequence length="250" mass="28274">MSIGGVSNSSGSHYNGLKVGRMIEHILYRQSNHCLNYCTLSHPQKPSKITSKQVEMHGNTLINNNKFAVLADSTNDLDTLCVNTIDIIKKTFSQSSDQKNITEKLPNILSSSTLKMTRKQQIMFIKMRKNNNIISEYINNYSKQFWSFIKNKCDKSTYQVVDGPISDINNNIITSLDAKLNVWAKHFGDLADDTTGNSRNNTKSDYIFSNKTMPYYEGNNIITWKKVTIVLEATQNSKAAGIDTIPSEIW</sequence>
<name>A0A2T9YDN8_9FUNG</name>
<dbReference type="AlphaFoldDB" id="A0A2T9YDN8"/>
<dbReference type="Proteomes" id="UP000245383">
    <property type="component" value="Unassembled WGS sequence"/>
</dbReference>
<protein>
    <submittedName>
        <fullName evidence="1">Uncharacterized protein</fullName>
    </submittedName>
</protein>
<reference evidence="1 2" key="1">
    <citation type="journal article" date="2018" name="MBio">
        <title>Comparative Genomics Reveals the Core Gene Toolbox for the Fungus-Insect Symbiosis.</title>
        <authorList>
            <person name="Wang Y."/>
            <person name="Stata M."/>
            <person name="Wang W."/>
            <person name="Stajich J.E."/>
            <person name="White M.M."/>
            <person name="Moncalvo J.M."/>
        </authorList>
    </citation>
    <scope>NUCLEOTIDE SEQUENCE [LARGE SCALE GENOMIC DNA]</scope>
    <source>
        <strain evidence="1 2">SWE-8-4</strain>
    </source>
</reference>
<evidence type="ECO:0000313" key="1">
    <source>
        <dbReference type="EMBL" id="PVU90450.1"/>
    </source>
</evidence>
<proteinExistence type="predicted"/>
<keyword evidence="2" id="KW-1185">Reference proteome</keyword>